<accession>A0A511UTH1</accession>
<dbReference type="RefSeq" id="WP_146934371.1">
    <property type="nucleotide sequence ID" value="NZ_BJXW01000002.1"/>
</dbReference>
<dbReference type="InterPro" id="IPR019734">
    <property type="entry name" value="TPR_rpt"/>
</dbReference>
<name>A0A511UTH1_9BACI</name>
<dbReference type="Gene3D" id="1.25.40.10">
    <property type="entry name" value="Tetratricopeptide repeat domain"/>
    <property type="match status" value="3"/>
</dbReference>
<dbReference type="AlphaFoldDB" id="A0A511UTH1"/>
<protein>
    <submittedName>
        <fullName evidence="4">Uncharacterized protein</fullName>
    </submittedName>
</protein>
<dbReference type="PANTHER" id="PTHR45586:SF1">
    <property type="entry name" value="LIPOPOLYSACCHARIDE ASSEMBLY PROTEIN B"/>
    <property type="match status" value="1"/>
</dbReference>
<keyword evidence="1" id="KW-0677">Repeat</keyword>
<evidence type="ECO:0000313" key="5">
    <source>
        <dbReference type="Proteomes" id="UP000321491"/>
    </source>
</evidence>
<dbReference type="InterPro" id="IPR051012">
    <property type="entry name" value="CellSynth/LPSAsmb/PSIAsmb"/>
</dbReference>
<gene>
    <name evidence="4" type="ORF">CQU01_01220</name>
</gene>
<keyword evidence="2 3" id="KW-0802">TPR repeat</keyword>
<proteinExistence type="predicted"/>
<feature type="repeat" description="TPR" evidence="3">
    <location>
        <begin position="20"/>
        <end position="53"/>
    </location>
</feature>
<dbReference type="PROSITE" id="PS50005">
    <property type="entry name" value="TPR"/>
    <property type="match status" value="1"/>
</dbReference>
<reference evidence="4 5" key="1">
    <citation type="submission" date="2019-07" db="EMBL/GenBank/DDBJ databases">
        <title>Whole genome shotgun sequence of Cerasibacillus quisquiliarum NBRC 102429.</title>
        <authorList>
            <person name="Hosoyama A."/>
            <person name="Uohara A."/>
            <person name="Ohji S."/>
            <person name="Ichikawa N."/>
        </authorList>
    </citation>
    <scope>NUCLEOTIDE SEQUENCE [LARGE SCALE GENOMIC DNA]</scope>
    <source>
        <strain evidence="4 5">NBRC 102429</strain>
    </source>
</reference>
<sequence length="330" mass="39179">MQESIKKQKLNNVIPFVPEGDFYFSHGVKAFKKRKFDNALKWIQRAVEKSPDDPLYQCQMSIIYTEIGLFHKANEVLTNVLKTANEQYSDCFYLLANNYAHLGLLSDARKYAETYLEQEPDGDFADEAEELLEIIDLEEQDDWLLDDEDELIIYQETAFFYMETMNWKKALPILEEMLLLFPDHQQAKHDYAQALFFLGEKEAAYQVEWAELEKNPSSLNSVTNLALFYYIDKRQSEYESLIRALLNIYPMHDHQKLRLATVLGRTGYYETAYNRFRMINKEAVKGHLSYYRWYSYTLYHLGKKDKALTIWKEGCKKHPMMLKEVHPWDR</sequence>
<evidence type="ECO:0000256" key="1">
    <source>
        <dbReference type="ARBA" id="ARBA00022737"/>
    </source>
</evidence>
<dbReference type="SMART" id="SM00028">
    <property type="entry name" value="TPR"/>
    <property type="match status" value="3"/>
</dbReference>
<dbReference type="EMBL" id="BJXW01000002">
    <property type="protein sequence ID" value="GEN29884.1"/>
    <property type="molecule type" value="Genomic_DNA"/>
</dbReference>
<evidence type="ECO:0000256" key="3">
    <source>
        <dbReference type="PROSITE-ProRule" id="PRU00339"/>
    </source>
</evidence>
<dbReference type="Proteomes" id="UP000321491">
    <property type="component" value="Unassembled WGS sequence"/>
</dbReference>
<evidence type="ECO:0000313" key="4">
    <source>
        <dbReference type="EMBL" id="GEN29884.1"/>
    </source>
</evidence>
<dbReference type="OrthoDB" id="600613at2"/>
<comment type="caution">
    <text evidence="4">The sequence shown here is derived from an EMBL/GenBank/DDBJ whole genome shotgun (WGS) entry which is preliminary data.</text>
</comment>
<organism evidence="4 5">
    <name type="scientific">Cerasibacillus quisquiliarum</name>
    <dbReference type="NCBI Taxonomy" id="227865"/>
    <lineage>
        <taxon>Bacteria</taxon>
        <taxon>Bacillati</taxon>
        <taxon>Bacillota</taxon>
        <taxon>Bacilli</taxon>
        <taxon>Bacillales</taxon>
        <taxon>Bacillaceae</taxon>
        <taxon>Cerasibacillus</taxon>
    </lineage>
</organism>
<dbReference type="SUPFAM" id="SSF48452">
    <property type="entry name" value="TPR-like"/>
    <property type="match status" value="2"/>
</dbReference>
<keyword evidence="5" id="KW-1185">Reference proteome</keyword>
<evidence type="ECO:0000256" key="2">
    <source>
        <dbReference type="ARBA" id="ARBA00022803"/>
    </source>
</evidence>
<dbReference type="InterPro" id="IPR011990">
    <property type="entry name" value="TPR-like_helical_dom_sf"/>
</dbReference>
<dbReference type="PANTHER" id="PTHR45586">
    <property type="entry name" value="TPR REPEAT-CONTAINING PROTEIN PA4667"/>
    <property type="match status" value="1"/>
</dbReference>